<evidence type="ECO:0000256" key="8">
    <source>
        <dbReference type="HAMAP-Rule" id="MF_00131"/>
    </source>
</evidence>
<dbReference type="InterPro" id="IPR018204">
    <property type="entry name" value="Trp_synthase_alpha_AS"/>
</dbReference>
<dbReference type="AlphaFoldDB" id="A0AA94L218"/>
<comment type="subunit">
    <text evidence="2 8">Tetramer of two alpha and two beta chains.</text>
</comment>
<dbReference type="InterPro" id="IPR013785">
    <property type="entry name" value="Aldolase_TIM"/>
</dbReference>
<evidence type="ECO:0000256" key="1">
    <source>
        <dbReference type="ARBA" id="ARBA00004733"/>
    </source>
</evidence>
<protein>
    <recommendedName>
        <fullName evidence="8">Tryptophan synthase alpha chain</fullName>
        <ecNumber evidence="8">4.2.1.20</ecNumber>
    </recommendedName>
</protein>
<comment type="pathway">
    <text evidence="1 8">Amino-acid biosynthesis; L-tryptophan biosynthesis; L-tryptophan from chorismate: step 5/5.</text>
</comment>
<dbReference type="HAMAP" id="MF_00131">
    <property type="entry name" value="Trp_synth_alpha"/>
    <property type="match status" value="1"/>
</dbReference>
<comment type="caution">
    <text evidence="10">The sequence shown here is derived from an EMBL/GenBank/DDBJ whole genome shotgun (WGS) entry which is preliminary data.</text>
</comment>
<dbReference type="EC" id="4.2.1.20" evidence="8"/>
<evidence type="ECO:0000256" key="3">
    <source>
        <dbReference type="ARBA" id="ARBA00022605"/>
    </source>
</evidence>
<dbReference type="NCBIfam" id="TIGR00262">
    <property type="entry name" value="trpA"/>
    <property type="match status" value="1"/>
</dbReference>
<comment type="catalytic activity">
    <reaction evidence="7 8">
        <text>(1S,2R)-1-C-(indol-3-yl)glycerol 3-phosphate + L-serine = D-glyceraldehyde 3-phosphate + L-tryptophan + H2O</text>
        <dbReference type="Rhea" id="RHEA:10532"/>
        <dbReference type="ChEBI" id="CHEBI:15377"/>
        <dbReference type="ChEBI" id="CHEBI:33384"/>
        <dbReference type="ChEBI" id="CHEBI:57912"/>
        <dbReference type="ChEBI" id="CHEBI:58866"/>
        <dbReference type="ChEBI" id="CHEBI:59776"/>
        <dbReference type="EC" id="4.2.1.20"/>
    </reaction>
</comment>
<evidence type="ECO:0000256" key="5">
    <source>
        <dbReference type="ARBA" id="ARBA00023141"/>
    </source>
</evidence>
<sequence length="255" mass="27505">MNLLEEKIRAANAAGRPALIPFLTAGFPDRATFWPTLMELDENGADIIEIGVPFSDPVADGPVVEEASRRALSDGVNLRGILAELAQRKGLVKAGLVLMGYLNPFLQYGYEKLAQDAARGGVHGFIVPDLPHEESGPLHRALKKEGIALIPLVGPNTSAERMALYAEEGEGYVYVVSVMGITGERGDVAPQVADTMRRARSVFSLPLALGFGLREPGQLRELPPDARPDAAVFGSALLNHLEEGHSAEEFMARWK</sequence>
<dbReference type="Proteomes" id="UP000182680">
    <property type="component" value="Unassembled WGS sequence"/>
</dbReference>
<evidence type="ECO:0000313" key="10">
    <source>
        <dbReference type="EMBL" id="SFW37865.1"/>
    </source>
</evidence>
<proteinExistence type="inferred from homology"/>
<dbReference type="InterPro" id="IPR002028">
    <property type="entry name" value="Trp_synthase_suA"/>
</dbReference>
<dbReference type="Pfam" id="PF00290">
    <property type="entry name" value="Trp_syntA"/>
    <property type="match status" value="1"/>
</dbReference>
<comment type="similarity">
    <text evidence="8 9">Belongs to the TrpA family.</text>
</comment>
<dbReference type="GO" id="GO:0004834">
    <property type="term" value="F:tryptophan synthase activity"/>
    <property type="evidence" value="ECO:0007669"/>
    <property type="project" value="UniProtKB-UniRule"/>
</dbReference>
<dbReference type="OMA" id="LVMTYWN"/>
<keyword evidence="5 8" id="KW-0057">Aromatic amino acid biosynthesis</keyword>
<dbReference type="PANTHER" id="PTHR43406">
    <property type="entry name" value="TRYPTOPHAN SYNTHASE, ALPHA CHAIN"/>
    <property type="match status" value="1"/>
</dbReference>
<dbReference type="PROSITE" id="PS00167">
    <property type="entry name" value="TRP_SYNTHASE_ALPHA"/>
    <property type="match status" value="1"/>
</dbReference>
<feature type="active site" description="Proton acceptor" evidence="8">
    <location>
        <position position="60"/>
    </location>
</feature>
<dbReference type="InterPro" id="IPR011060">
    <property type="entry name" value="RibuloseP-bd_barrel"/>
</dbReference>
<evidence type="ECO:0000256" key="9">
    <source>
        <dbReference type="RuleBase" id="RU003662"/>
    </source>
</evidence>
<accession>A0AA94L218</accession>
<dbReference type="Gene3D" id="3.20.20.70">
    <property type="entry name" value="Aldolase class I"/>
    <property type="match status" value="1"/>
</dbReference>
<dbReference type="GO" id="GO:0005829">
    <property type="term" value="C:cytosol"/>
    <property type="evidence" value="ECO:0007669"/>
    <property type="project" value="TreeGrafter"/>
</dbReference>
<keyword evidence="4 8" id="KW-0822">Tryptophan biosynthesis</keyword>
<evidence type="ECO:0000256" key="6">
    <source>
        <dbReference type="ARBA" id="ARBA00023239"/>
    </source>
</evidence>
<dbReference type="PANTHER" id="PTHR43406:SF1">
    <property type="entry name" value="TRYPTOPHAN SYNTHASE ALPHA CHAIN, CHLOROPLASTIC"/>
    <property type="match status" value="1"/>
</dbReference>
<keyword evidence="6 8" id="KW-0456">Lyase</keyword>
<organism evidence="10 11">
    <name type="scientific">Desulfovibrio desulfuricans</name>
    <dbReference type="NCBI Taxonomy" id="876"/>
    <lineage>
        <taxon>Bacteria</taxon>
        <taxon>Pseudomonadati</taxon>
        <taxon>Thermodesulfobacteriota</taxon>
        <taxon>Desulfovibrionia</taxon>
        <taxon>Desulfovibrionales</taxon>
        <taxon>Desulfovibrionaceae</taxon>
        <taxon>Desulfovibrio</taxon>
    </lineage>
</organism>
<dbReference type="SUPFAM" id="SSF51366">
    <property type="entry name" value="Ribulose-phoshate binding barrel"/>
    <property type="match status" value="1"/>
</dbReference>
<name>A0AA94L218_DESDE</name>
<feature type="active site" description="Proton acceptor" evidence="8">
    <location>
        <position position="49"/>
    </location>
</feature>
<dbReference type="SMR" id="A0AA94L218"/>
<reference evidence="11" key="1">
    <citation type="submission" date="2016-11" db="EMBL/GenBank/DDBJ databases">
        <authorList>
            <person name="Jaros S."/>
            <person name="Januszkiewicz K."/>
            <person name="Wedrychowicz H."/>
        </authorList>
    </citation>
    <scope>NUCLEOTIDE SEQUENCE [LARGE SCALE GENOMIC DNA]</scope>
    <source>
        <strain evidence="11">DSM 7057</strain>
    </source>
</reference>
<evidence type="ECO:0000256" key="4">
    <source>
        <dbReference type="ARBA" id="ARBA00022822"/>
    </source>
</evidence>
<keyword evidence="3 8" id="KW-0028">Amino-acid biosynthesis</keyword>
<evidence type="ECO:0000256" key="2">
    <source>
        <dbReference type="ARBA" id="ARBA00011270"/>
    </source>
</evidence>
<evidence type="ECO:0000313" key="11">
    <source>
        <dbReference type="Proteomes" id="UP000182680"/>
    </source>
</evidence>
<comment type="function">
    <text evidence="8">The alpha subunit is responsible for the aldol cleavage of indoleglycerol phosphate to indole and glyceraldehyde 3-phosphate.</text>
</comment>
<dbReference type="EMBL" id="FPIW01000013">
    <property type="protein sequence ID" value="SFW37865.1"/>
    <property type="molecule type" value="Genomic_DNA"/>
</dbReference>
<gene>
    <name evidence="8" type="primary">trpA</name>
    <name evidence="10" type="ORF">SAMN02910291_01078</name>
</gene>
<evidence type="ECO:0000256" key="7">
    <source>
        <dbReference type="ARBA" id="ARBA00049047"/>
    </source>
</evidence>
<dbReference type="RefSeq" id="WP_012625211.1">
    <property type="nucleotide sequence ID" value="NZ_FPIW01000013.1"/>
</dbReference>
<dbReference type="CDD" id="cd04724">
    <property type="entry name" value="Tryptophan_synthase_alpha"/>
    <property type="match status" value="1"/>
</dbReference>